<accession>A0ABQ4YVH0</accession>
<keyword evidence="3" id="KW-1185">Reference proteome</keyword>
<sequence>MQVMAISTILISLDSFKESVETSARRVILFGTIPTIILDTTPTVTPPTTHVDTTSTPIEIPTVSPIVSPSPDYTPASPDYSPTSDTESDSSKDPSPDHIPPLPATSPFLSLIDDSSDNDTPDTPPSPTYGTSFTKITLSTQRSPVASGALHSLSETSSYFSLDALSDSSFGHSSLDHSSSHQLCSSVPSIPYSSTTITERPSHASSAGPSRKRSRSFDSATDLKDCSNESSESFIQVEIDKCIAYADALRAEGIDARIVVESVAQEEVEISARGLIKVRVDRFMHPIVSDDIPEPAQ</sequence>
<gene>
    <name evidence="2" type="ORF">Tco_0747521</name>
</gene>
<reference evidence="2" key="2">
    <citation type="submission" date="2022-01" db="EMBL/GenBank/DDBJ databases">
        <authorList>
            <person name="Yamashiro T."/>
            <person name="Shiraishi A."/>
            <person name="Satake H."/>
            <person name="Nakayama K."/>
        </authorList>
    </citation>
    <scope>NUCLEOTIDE SEQUENCE</scope>
</reference>
<feature type="compositionally biased region" description="Low complexity" evidence="1">
    <location>
        <begin position="42"/>
        <end position="71"/>
    </location>
</feature>
<proteinExistence type="predicted"/>
<dbReference type="EMBL" id="BQNB010010713">
    <property type="protein sequence ID" value="GJS80980.1"/>
    <property type="molecule type" value="Genomic_DNA"/>
</dbReference>
<feature type="compositionally biased region" description="Polar residues" evidence="1">
    <location>
        <begin position="192"/>
        <end position="208"/>
    </location>
</feature>
<name>A0ABQ4YVH0_9ASTR</name>
<evidence type="ECO:0000313" key="2">
    <source>
        <dbReference type="EMBL" id="GJS80980.1"/>
    </source>
</evidence>
<dbReference type="Proteomes" id="UP001151760">
    <property type="component" value="Unassembled WGS sequence"/>
</dbReference>
<evidence type="ECO:0000313" key="3">
    <source>
        <dbReference type="Proteomes" id="UP001151760"/>
    </source>
</evidence>
<protein>
    <submittedName>
        <fullName evidence="2">Uncharacterized protein</fullName>
    </submittedName>
</protein>
<organism evidence="2 3">
    <name type="scientific">Tanacetum coccineum</name>
    <dbReference type="NCBI Taxonomy" id="301880"/>
    <lineage>
        <taxon>Eukaryota</taxon>
        <taxon>Viridiplantae</taxon>
        <taxon>Streptophyta</taxon>
        <taxon>Embryophyta</taxon>
        <taxon>Tracheophyta</taxon>
        <taxon>Spermatophyta</taxon>
        <taxon>Magnoliopsida</taxon>
        <taxon>eudicotyledons</taxon>
        <taxon>Gunneridae</taxon>
        <taxon>Pentapetalae</taxon>
        <taxon>asterids</taxon>
        <taxon>campanulids</taxon>
        <taxon>Asterales</taxon>
        <taxon>Asteraceae</taxon>
        <taxon>Asteroideae</taxon>
        <taxon>Anthemideae</taxon>
        <taxon>Anthemidinae</taxon>
        <taxon>Tanacetum</taxon>
    </lineage>
</organism>
<evidence type="ECO:0000256" key="1">
    <source>
        <dbReference type="SAM" id="MobiDB-lite"/>
    </source>
</evidence>
<comment type="caution">
    <text evidence="2">The sequence shown here is derived from an EMBL/GenBank/DDBJ whole genome shotgun (WGS) entry which is preliminary data.</text>
</comment>
<feature type="region of interest" description="Disordered" evidence="1">
    <location>
        <begin position="192"/>
        <end position="226"/>
    </location>
</feature>
<feature type="region of interest" description="Disordered" evidence="1">
    <location>
        <begin position="42"/>
        <end position="134"/>
    </location>
</feature>
<reference evidence="2" key="1">
    <citation type="journal article" date="2022" name="Int. J. Mol. Sci.">
        <title>Draft Genome of Tanacetum Coccineum: Genomic Comparison of Closely Related Tanacetum-Family Plants.</title>
        <authorList>
            <person name="Yamashiro T."/>
            <person name="Shiraishi A."/>
            <person name="Nakayama K."/>
            <person name="Satake H."/>
        </authorList>
    </citation>
    <scope>NUCLEOTIDE SEQUENCE</scope>
</reference>